<dbReference type="NCBIfam" id="TIGR00738">
    <property type="entry name" value="rrf2_super"/>
    <property type="match status" value="1"/>
</dbReference>
<dbReference type="RefSeq" id="WP_191617965.1">
    <property type="nucleotide sequence ID" value="NZ_JACYFG010000038.1"/>
</dbReference>
<dbReference type="InterPro" id="IPR036390">
    <property type="entry name" value="WH_DNA-bd_sf"/>
</dbReference>
<proteinExistence type="predicted"/>
<dbReference type="GO" id="GO:0005829">
    <property type="term" value="C:cytosol"/>
    <property type="evidence" value="ECO:0007669"/>
    <property type="project" value="TreeGrafter"/>
</dbReference>
<dbReference type="GO" id="GO:0003700">
    <property type="term" value="F:DNA-binding transcription factor activity"/>
    <property type="evidence" value="ECO:0007669"/>
    <property type="project" value="TreeGrafter"/>
</dbReference>
<dbReference type="PANTHER" id="PTHR33221:SF15">
    <property type="entry name" value="HTH-TYPE TRANSCRIPTIONAL REGULATOR YWGB-RELATED"/>
    <property type="match status" value="1"/>
</dbReference>
<evidence type="ECO:0000313" key="2">
    <source>
        <dbReference type="Proteomes" id="UP000622317"/>
    </source>
</evidence>
<dbReference type="EMBL" id="JACYFG010000038">
    <property type="protein sequence ID" value="MBD5780857.1"/>
    <property type="molecule type" value="Genomic_DNA"/>
</dbReference>
<sequence>MLKYGKTAQNAIMAISHLAEVYDGGTTRLSSRDIARNRNLPQPIVAKLLVNLSQAGLVQGAPGPKGGYWLAKNPAEISLYEIVSTFEKVGDTLSCPFGTGACDASVPCPLHHKLLELDKQLVDFLNESKLDAFSKHLPRQPVF</sequence>
<dbReference type="Proteomes" id="UP000622317">
    <property type="component" value="Unassembled WGS sequence"/>
</dbReference>
<comment type="caution">
    <text evidence="1">The sequence shown here is derived from an EMBL/GenBank/DDBJ whole genome shotgun (WGS) entry which is preliminary data.</text>
</comment>
<keyword evidence="2" id="KW-1185">Reference proteome</keyword>
<dbReference type="Gene3D" id="1.10.10.10">
    <property type="entry name" value="Winged helix-like DNA-binding domain superfamily/Winged helix DNA-binding domain"/>
    <property type="match status" value="1"/>
</dbReference>
<dbReference type="Pfam" id="PF02082">
    <property type="entry name" value="Rrf2"/>
    <property type="match status" value="1"/>
</dbReference>
<protein>
    <submittedName>
        <fullName evidence="1">Rrf2 family transcriptional regulator</fullName>
    </submittedName>
</protein>
<dbReference type="PANTHER" id="PTHR33221">
    <property type="entry name" value="WINGED HELIX-TURN-HELIX TRANSCRIPTIONAL REGULATOR, RRF2 FAMILY"/>
    <property type="match status" value="1"/>
</dbReference>
<organism evidence="1 2">
    <name type="scientific">Pelagicoccus enzymogenes</name>
    <dbReference type="NCBI Taxonomy" id="2773457"/>
    <lineage>
        <taxon>Bacteria</taxon>
        <taxon>Pseudomonadati</taxon>
        <taxon>Verrucomicrobiota</taxon>
        <taxon>Opitutia</taxon>
        <taxon>Puniceicoccales</taxon>
        <taxon>Pelagicoccaceae</taxon>
        <taxon>Pelagicoccus</taxon>
    </lineage>
</organism>
<accession>A0A927F9A5</accession>
<evidence type="ECO:0000313" key="1">
    <source>
        <dbReference type="EMBL" id="MBD5780857.1"/>
    </source>
</evidence>
<dbReference type="InterPro" id="IPR000944">
    <property type="entry name" value="Tscrpt_reg_Rrf2"/>
</dbReference>
<name>A0A927F9A5_9BACT</name>
<dbReference type="SUPFAM" id="SSF46785">
    <property type="entry name" value="Winged helix' DNA-binding domain"/>
    <property type="match status" value="1"/>
</dbReference>
<dbReference type="AlphaFoldDB" id="A0A927F9A5"/>
<dbReference type="InterPro" id="IPR036388">
    <property type="entry name" value="WH-like_DNA-bd_sf"/>
</dbReference>
<dbReference type="PROSITE" id="PS51197">
    <property type="entry name" value="HTH_RRF2_2"/>
    <property type="match status" value="1"/>
</dbReference>
<gene>
    <name evidence="1" type="ORF">IEN85_15265</name>
</gene>
<reference evidence="1" key="1">
    <citation type="submission" date="2020-09" db="EMBL/GenBank/DDBJ databases">
        <title>Pelagicoccus enzymogenes sp. nov. with an EPS production, isolated from marine sediment.</title>
        <authorList>
            <person name="Feng X."/>
        </authorList>
    </citation>
    <scope>NUCLEOTIDE SEQUENCE</scope>
    <source>
        <strain evidence="1">NFK12</strain>
    </source>
</reference>